<comment type="caution">
    <text evidence="1">The sequence shown here is derived from an EMBL/GenBank/DDBJ whole genome shotgun (WGS) entry which is preliminary data.</text>
</comment>
<evidence type="ECO:0000313" key="1">
    <source>
        <dbReference type="EMBL" id="CAG8632061.1"/>
    </source>
</evidence>
<organism evidence="1 2">
    <name type="scientific">Dentiscutata heterogama</name>
    <dbReference type="NCBI Taxonomy" id="1316150"/>
    <lineage>
        <taxon>Eukaryota</taxon>
        <taxon>Fungi</taxon>
        <taxon>Fungi incertae sedis</taxon>
        <taxon>Mucoromycota</taxon>
        <taxon>Glomeromycotina</taxon>
        <taxon>Glomeromycetes</taxon>
        <taxon>Diversisporales</taxon>
        <taxon>Gigasporaceae</taxon>
        <taxon>Dentiscutata</taxon>
    </lineage>
</organism>
<evidence type="ECO:0000313" key="2">
    <source>
        <dbReference type="Proteomes" id="UP000789702"/>
    </source>
</evidence>
<keyword evidence="2" id="KW-1185">Reference proteome</keyword>
<proteinExistence type="predicted"/>
<feature type="non-terminal residue" evidence="1">
    <location>
        <position position="1"/>
    </location>
</feature>
<reference evidence="1" key="1">
    <citation type="submission" date="2021-06" db="EMBL/GenBank/DDBJ databases">
        <authorList>
            <person name="Kallberg Y."/>
            <person name="Tangrot J."/>
            <person name="Rosling A."/>
        </authorList>
    </citation>
    <scope>NUCLEOTIDE SEQUENCE</scope>
    <source>
        <strain evidence="1">IL203A</strain>
    </source>
</reference>
<sequence length="239" mass="27872">QRRNPKRQVESHDLETEFIEKQTCEIGIQVSEQIEKQFCEVGIQTSESIIQELENYVYVLQEQLNKKISEIEDLRKHLDYAYDYVIESWECDQRINQLCQELINQNNDLLLKWENRFSNQEKRIDSIIQIANKEQMKTECESELNTYLSSILNELINEKNNESNIIDTIINNQKGSGSQSKWCKKCNTTNIDNRKRTCPNCNEKLDTLAALRAESTNESVQISNTTSQLKPIIIKSSTS</sequence>
<gene>
    <name evidence="1" type="ORF">DHETER_LOCUS8441</name>
</gene>
<dbReference type="Proteomes" id="UP000789702">
    <property type="component" value="Unassembled WGS sequence"/>
</dbReference>
<dbReference type="EMBL" id="CAJVPU010013398">
    <property type="protein sequence ID" value="CAG8632061.1"/>
    <property type="molecule type" value="Genomic_DNA"/>
</dbReference>
<protein>
    <submittedName>
        <fullName evidence="1">9648_t:CDS:1</fullName>
    </submittedName>
</protein>
<accession>A0ACA9N6K1</accession>
<feature type="non-terminal residue" evidence="1">
    <location>
        <position position="239"/>
    </location>
</feature>
<name>A0ACA9N6K1_9GLOM</name>